<evidence type="ECO:0000256" key="12">
    <source>
        <dbReference type="RuleBase" id="RU004273"/>
    </source>
</evidence>
<dbReference type="Pfam" id="PF00149">
    <property type="entry name" value="Metallophos"/>
    <property type="match status" value="1"/>
</dbReference>
<evidence type="ECO:0000313" key="15">
    <source>
        <dbReference type="EMBL" id="CAF0941521.1"/>
    </source>
</evidence>
<dbReference type="CDD" id="cd07416">
    <property type="entry name" value="MPP_PP2B"/>
    <property type="match status" value="1"/>
</dbReference>
<keyword evidence="9" id="KW-0408">Iron</keyword>
<dbReference type="PRINTS" id="PR00114">
    <property type="entry name" value="STPHPHTASE"/>
</dbReference>
<feature type="compositionally biased region" description="Low complexity" evidence="13">
    <location>
        <begin position="211"/>
        <end position="226"/>
    </location>
</feature>
<evidence type="ECO:0000256" key="13">
    <source>
        <dbReference type="SAM" id="MobiDB-lite"/>
    </source>
</evidence>
<dbReference type="EC" id="3.1.3.16" evidence="12"/>
<evidence type="ECO:0000256" key="4">
    <source>
        <dbReference type="ARBA" id="ARBA00022723"/>
    </source>
</evidence>
<evidence type="ECO:0000256" key="11">
    <source>
        <dbReference type="ARBA" id="ARBA00048336"/>
    </source>
</evidence>
<dbReference type="SUPFAM" id="SSF56300">
    <property type="entry name" value="Metallo-dependent phosphatases"/>
    <property type="match status" value="1"/>
</dbReference>
<organism evidence="15 17">
    <name type="scientific">Adineta steineri</name>
    <dbReference type="NCBI Taxonomy" id="433720"/>
    <lineage>
        <taxon>Eukaryota</taxon>
        <taxon>Metazoa</taxon>
        <taxon>Spiralia</taxon>
        <taxon>Gnathifera</taxon>
        <taxon>Rotifera</taxon>
        <taxon>Eurotatoria</taxon>
        <taxon>Bdelloidea</taxon>
        <taxon>Adinetida</taxon>
        <taxon>Adinetidae</taxon>
        <taxon>Adineta</taxon>
    </lineage>
</organism>
<dbReference type="Gene3D" id="3.60.21.10">
    <property type="match status" value="1"/>
</dbReference>
<feature type="compositionally biased region" description="Acidic residues" evidence="13">
    <location>
        <begin position="151"/>
        <end position="161"/>
    </location>
</feature>
<evidence type="ECO:0000256" key="6">
    <source>
        <dbReference type="ARBA" id="ARBA00022833"/>
    </source>
</evidence>
<dbReference type="EMBL" id="CAJNOM010000057">
    <property type="protein sequence ID" value="CAF0941521.1"/>
    <property type="molecule type" value="Genomic_DNA"/>
</dbReference>
<dbReference type="FunFam" id="3.60.21.10:FF:000278">
    <property type="entry name" value="Protein CBG07490"/>
    <property type="match status" value="1"/>
</dbReference>
<feature type="compositionally biased region" description="Basic and acidic residues" evidence="13">
    <location>
        <begin position="138"/>
        <end position="150"/>
    </location>
</feature>
<evidence type="ECO:0000256" key="7">
    <source>
        <dbReference type="ARBA" id="ARBA00022860"/>
    </source>
</evidence>
<dbReference type="GO" id="GO:0005516">
    <property type="term" value="F:calmodulin binding"/>
    <property type="evidence" value="ECO:0007669"/>
    <property type="project" value="UniProtKB-KW"/>
</dbReference>
<keyword evidence="5 12" id="KW-0378">Hydrolase</keyword>
<gene>
    <name evidence="16" type="ORF">BJG266_LOCUS27207</name>
    <name evidence="15" type="ORF">QVE165_LOCUS11681</name>
</gene>
<dbReference type="AlphaFoldDB" id="A0A814CJ48"/>
<feature type="compositionally biased region" description="Acidic residues" evidence="13">
    <location>
        <begin position="121"/>
        <end position="137"/>
    </location>
</feature>
<evidence type="ECO:0000256" key="2">
    <source>
        <dbReference type="ARBA" id="ARBA00001965"/>
    </source>
</evidence>
<evidence type="ECO:0000259" key="14">
    <source>
        <dbReference type="PROSITE" id="PS00125"/>
    </source>
</evidence>
<evidence type="ECO:0000256" key="9">
    <source>
        <dbReference type="ARBA" id="ARBA00023004"/>
    </source>
</evidence>
<comment type="similarity">
    <text evidence="3">Belongs to the PPP phosphatase family. PP-2B subfamily.</text>
</comment>
<dbReference type="PANTHER" id="PTHR45673">
    <property type="entry name" value="SERINE/THREONINE-PROTEIN PHOSPHATASE 2B CATALYTIC SUBUNIT 1-RELATED"/>
    <property type="match status" value="1"/>
</dbReference>
<feature type="compositionally biased region" description="Low complexity" evidence="13">
    <location>
        <begin position="102"/>
        <end position="114"/>
    </location>
</feature>
<feature type="compositionally biased region" description="Low complexity" evidence="13">
    <location>
        <begin position="163"/>
        <end position="177"/>
    </location>
</feature>
<keyword evidence="4" id="KW-0479">Metal-binding</keyword>
<dbReference type="InterPro" id="IPR006186">
    <property type="entry name" value="Ser/Thr-sp_prot-phosphatase"/>
</dbReference>
<keyword evidence="6" id="KW-0862">Zinc</keyword>
<keyword evidence="8" id="KW-0904">Protein phosphatase</keyword>
<comment type="caution">
    <text evidence="15">The sequence shown here is derived from an EMBL/GenBank/DDBJ whole genome shotgun (WGS) entry which is preliminary data.</text>
</comment>
<sequence>MAYQIHRNSMEHLELYDLDKLAILSAANNQLSPPIPAPRKHRRHLPSTSSTFERYQFLCDMTRHKIDPIYAATPIFTTIPQSIHVNHRRRLLGCRIPAEIIKPLPNNSPNSSKSKNAETNNDSEEEKEEKEKDEEDEEKRSDEDNDLSVRDDDDDDDDGGGEDMNQSNGSSSSSSNNDDNDDDDILNDDDDNKGIVEQIFNRDKNTEKSSDAATSASSSSSSTTTTPVYTTKGRNCTTVPEPPKCRLDIEDLFSNPSDPTDKPNLEKLKQHILLEGRLTDEAALRIIETGANILREEPTLLTIEAPLTICGDIHGQLYDLVKLFEVGGSPADTRYLFLGDYVDRGYFGIECVLYLWSLKIHYPKTFFLLRGNHECRHLTDYFTFKQECLIKYTETIYDGCMEAFDCLPLAAVMNNQFLCVHGGLSPEIHTLDDIKQLDRFHEPPAHGPMCDLLWADPAEDYGNEKGSLTLVATRRMSAPTKTATTSHSSSSLFLPNATRGCSYFYTYAAINEFLIRNQILSVIRAHEAQDIGYRMYKNSPDTGFPSLITMFSAPNYCDVYQNKAAIMKYENNVVNIRQFNCSPHPYWLPNFMNVFSWSLPFVGEKINDVLLKILNICTDEELAEYDEHIESLVERNQIEQRKEQIRSKIRAVGKVANTYKTLRELSENVITLRGLTPSNSMAELDKEVTNDAEVAAAVLREKASSTKERFSQVKILDQANERMPPPKNTNPLSGPSVAERIKRASNINQASQTSKKEAIANVLTGAATAGIVKMRRESYAGVPTTVLRRSPTPVVDLPTLVDTKSTTSSKN</sequence>
<evidence type="ECO:0000256" key="10">
    <source>
        <dbReference type="ARBA" id="ARBA00047761"/>
    </source>
</evidence>
<dbReference type="InterPro" id="IPR041751">
    <property type="entry name" value="MPP_PP2B"/>
</dbReference>
<dbReference type="InterPro" id="IPR043360">
    <property type="entry name" value="PP2B"/>
</dbReference>
<reference evidence="15" key="1">
    <citation type="submission" date="2021-02" db="EMBL/GenBank/DDBJ databases">
        <authorList>
            <person name="Nowell W R."/>
        </authorList>
    </citation>
    <scope>NUCLEOTIDE SEQUENCE</scope>
</reference>
<feature type="compositionally biased region" description="Polar residues" evidence="13">
    <location>
        <begin position="802"/>
        <end position="811"/>
    </location>
</feature>
<feature type="compositionally biased region" description="Basic and acidic residues" evidence="13">
    <location>
        <begin position="200"/>
        <end position="210"/>
    </location>
</feature>
<feature type="compositionally biased region" description="Acidic residues" evidence="13">
    <location>
        <begin position="178"/>
        <end position="191"/>
    </location>
</feature>
<dbReference type="InterPro" id="IPR004843">
    <property type="entry name" value="Calcineurin-like_PHP"/>
</dbReference>
<dbReference type="GO" id="GO:0097720">
    <property type="term" value="P:calcineurin-mediated signaling"/>
    <property type="evidence" value="ECO:0007669"/>
    <property type="project" value="InterPro"/>
</dbReference>
<dbReference type="InterPro" id="IPR029052">
    <property type="entry name" value="Metallo-depent_PP-like"/>
</dbReference>
<dbReference type="GO" id="GO:0046872">
    <property type="term" value="F:metal ion binding"/>
    <property type="evidence" value="ECO:0007669"/>
    <property type="project" value="UniProtKB-KW"/>
</dbReference>
<accession>A0A814CJ48</accession>
<comment type="cofactor">
    <cofactor evidence="2">
        <name>Fe(3+)</name>
        <dbReference type="ChEBI" id="CHEBI:29034"/>
    </cofactor>
</comment>
<keyword evidence="17" id="KW-1185">Reference proteome</keyword>
<name>A0A814CJ48_9BILA</name>
<comment type="cofactor">
    <cofactor evidence="1">
        <name>Zn(2+)</name>
        <dbReference type="ChEBI" id="CHEBI:29105"/>
    </cofactor>
</comment>
<dbReference type="PROSITE" id="PS00125">
    <property type="entry name" value="SER_THR_PHOSPHATASE"/>
    <property type="match status" value="1"/>
</dbReference>
<dbReference type="GO" id="GO:0033192">
    <property type="term" value="F:calmodulin-dependent protein phosphatase activity"/>
    <property type="evidence" value="ECO:0007669"/>
    <property type="project" value="InterPro"/>
</dbReference>
<feature type="compositionally biased region" description="Polar residues" evidence="13">
    <location>
        <begin position="227"/>
        <end position="238"/>
    </location>
</feature>
<dbReference type="Proteomes" id="UP000663832">
    <property type="component" value="Unassembled WGS sequence"/>
</dbReference>
<evidence type="ECO:0000256" key="5">
    <source>
        <dbReference type="ARBA" id="ARBA00022801"/>
    </source>
</evidence>
<evidence type="ECO:0000313" key="16">
    <source>
        <dbReference type="EMBL" id="CAF1206538.1"/>
    </source>
</evidence>
<dbReference type="OrthoDB" id="5593063at2759"/>
<evidence type="ECO:0000313" key="17">
    <source>
        <dbReference type="Proteomes" id="UP000663832"/>
    </source>
</evidence>
<comment type="catalytic activity">
    <reaction evidence="10">
        <text>O-phospho-L-seryl-[protein] + H2O = L-seryl-[protein] + phosphate</text>
        <dbReference type="Rhea" id="RHEA:20629"/>
        <dbReference type="Rhea" id="RHEA-COMP:9863"/>
        <dbReference type="Rhea" id="RHEA-COMP:11604"/>
        <dbReference type="ChEBI" id="CHEBI:15377"/>
        <dbReference type="ChEBI" id="CHEBI:29999"/>
        <dbReference type="ChEBI" id="CHEBI:43474"/>
        <dbReference type="ChEBI" id="CHEBI:83421"/>
        <dbReference type="EC" id="3.1.3.16"/>
    </reaction>
</comment>
<proteinExistence type="inferred from homology"/>
<dbReference type="Proteomes" id="UP000663877">
    <property type="component" value="Unassembled WGS sequence"/>
</dbReference>
<dbReference type="EMBL" id="CAJNOI010000245">
    <property type="protein sequence ID" value="CAF1206538.1"/>
    <property type="molecule type" value="Genomic_DNA"/>
</dbReference>
<evidence type="ECO:0000256" key="8">
    <source>
        <dbReference type="ARBA" id="ARBA00022912"/>
    </source>
</evidence>
<feature type="region of interest" description="Disordered" evidence="13">
    <location>
        <begin position="101"/>
        <end position="242"/>
    </location>
</feature>
<protein>
    <recommendedName>
        <fullName evidence="12">Serine/threonine-protein phosphatase</fullName>
        <ecNumber evidence="12">3.1.3.16</ecNumber>
    </recommendedName>
</protein>
<feature type="domain" description="Serine/threonine specific protein phosphatases" evidence="14">
    <location>
        <begin position="369"/>
        <end position="374"/>
    </location>
</feature>
<dbReference type="SMART" id="SM00156">
    <property type="entry name" value="PP2Ac"/>
    <property type="match status" value="1"/>
</dbReference>
<evidence type="ECO:0000256" key="1">
    <source>
        <dbReference type="ARBA" id="ARBA00001947"/>
    </source>
</evidence>
<comment type="catalytic activity">
    <reaction evidence="11 12">
        <text>O-phospho-L-threonyl-[protein] + H2O = L-threonyl-[protein] + phosphate</text>
        <dbReference type="Rhea" id="RHEA:47004"/>
        <dbReference type="Rhea" id="RHEA-COMP:11060"/>
        <dbReference type="Rhea" id="RHEA-COMP:11605"/>
        <dbReference type="ChEBI" id="CHEBI:15377"/>
        <dbReference type="ChEBI" id="CHEBI:30013"/>
        <dbReference type="ChEBI" id="CHEBI:43474"/>
        <dbReference type="ChEBI" id="CHEBI:61977"/>
        <dbReference type="EC" id="3.1.3.16"/>
    </reaction>
</comment>
<feature type="region of interest" description="Disordered" evidence="13">
    <location>
        <begin position="783"/>
        <end position="811"/>
    </location>
</feature>
<keyword evidence="7" id="KW-0112">Calmodulin-binding</keyword>
<evidence type="ECO:0000256" key="3">
    <source>
        <dbReference type="ARBA" id="ARBA00009905"/>
    </source>
</evidence>